<organism evidence="1 2">
    <name type="scientific">Penicillium antarcticum</name>
    <dbReference type="NCBI Taxonomy" id="416450"/>
    <lineage>
        <taxon>Eukaryota</taxon>
        <taxon>Fungi</taxon>
        <taxon>Dikarya</taxon>
        <taxon>Ascomycota</taxon>
        <taxon>Pezizomycotina</taxon>
        <taxon>Eurotiomycetes</taxon>
        <taxon>Eurotiomycetidae</taxon>
        <taxon>Eurotiales</taxon>
        <taxon>Aspergillaceae</taxon>
        <taxon>Penicillium</taxon>
    </lineage>
</organism>
<sequence length="29" mass="3102">MPPLLTSKLYTQGRSAINLAISLLKVCLG</sequence>
<name>A0A1V6PQI3_9EURO</name>
<reference evidence="2" key="1">
    <citation type="journal article" date="2017" name="Nat. Microbiol.">
        <title>Global analysis of biosynthetic gene clusters reveals vast potential of secondary metabolite production in Penicillium species.</title>
        <authorList>
            <person name="Nielsen J.C."/>
            <person name="Grijseels S."/>
            <person name="Prigent S."/>
            <person name="Ji B."/>
            <person name="Dainat J."/>
            <person name="Nielsen K.F."/>
            <person name="Frisvad J.C."/>
            <person name="Workman M."/>
            <person name="Nielsen J."/>
        </authorList>
    </citation>
    <scope>NUCLEOTIDE SEQUENCE [LARGE SCALE GENOMIC DNA]</scope>
    <source>
        <strain evidence="2">IBT 31811</strain>
    </source>
</reference>
<accession>A0A1V6PQI3</accession>
<comment type="caution">
    <text evidence="1">The sequence shown here is derived from an EMBL/GenBank/DDBJ whole genome shotgun (WGS) entry which is preliminary data.</text>
</comment>
<evidence type="ECO:0000313" key="2">
    <source>
        <dbReference type="Proteomes" id="UP000191672"/>
    </source>
</evidence>
<proteinExistence type="predicted"/>
<dbReference type="Proteomes" id="UP000191672">
    <property type="component" value="Unassembled WGS sequence"/>
</dbReference>
<keyword evidence="2" id="KW-1185">Reference proteome</keyword>
<evidence type="ECO:0000313" key="1">
    <source>
        <dbReference type="EMBL" id="OQD79258.1"/>
    </source>
</evidence>
<protein>
    <submittedName>
        <fullName evidence="1">Uncharacterized protein</fullName>
    </submittedName>
</protein>
<dbReference type="AlphaFoldDB" id="A0A1V6PQI3"/>
<dbReference type="EMBL" id="MDYN01000056">
    <property type="protein sequence ID" value="OQD79258.1"/>
    <property type="molecule type" value="Genomic_DNA"/>
</dbReference>
<gene>
    <name evidence="1" type="ORF">PENANT_c056G10385</name>
</gene>